<keyword evidence="3 5" id="KW-1133">Transmembrane helix</keyword>
<evidence type="ECO:0000256" key="5">
    <source>
        <dbReference type="HAMAP-Rule" id="MF_00902"/>
    </source>
</evidence>
<keyword evidence="5" id="KW-0813">Transport</keyword>
<dbReference type="GO" id="GO:0043953">
    <property type="term" value="P:protein transport by the Tat complex"/>
    <property type="evidence" value="ECO:0007669"/>
    <property type="project" value="UniProtKB-UniRule"/>
</dbReference>
<organism evidence="6 7">
    <name type="scientific">Candidatus Enterousia excrementavium</name>
    <dbReference type="NCBI Taxonomy" id="2840789"/>
    <lineage>
        <taxon>Bacteria</taxon>
        <taxon>Pseudomonadati</taxon>
        <taxon>Pseudomonadota</taxon>
        <taxon>Alphaproteobacteria</taxon>
        <taxon>Candidatus Enterousia</taxon>
    </lineage>
</organism>
<comment type="caution">
    <text evidence="5">Lacks conserved residue(s) required for the propagation of feature annotation.</text>
</comment>
<dbReference type="Proteomes" id="UP000721442">
    <property type="component" value="Unassembled WGS sequence"/>
</dbReference>
<dbReference type="InterPro" id="IPR002033">
    <property type="entry name" value="TatC"/>
</dbReference>
<keyword evidence="5" id="KW-0653">Protein transport</keyword>
<feature type="transmembrane region" description="Helical" evidence="5">
    <location>
        <begin position="106"/>
        <end position="136"/>
    </location>
</feature>
<dbReference type="EMBL" id="JADINE010000026">
    <property type="protein sequence ID" value="MBO8407163.1"/>
    <property type="molecule type" value="Genomic_DNA"/>
</dbReference>
<comment type="caution">
    <text evidence="6">The sequence shown here is derived from an EMBL/GenBank/DDBJ whole genome shotgun (WGS) entry which is preliminary data.</text>
</comment>
<evidence type="ECO:0000256" key="1">
    <source>
        <dbReference type="ARBA" id="ARBA00004141"/>
    </source>
</evidence>
<accession>A0A940IC80</accession>
<dbReference type="PANTHER" id="PTHR30371">
    <property type="entry name" value="SEC-INDEPENDENT PROTEIN TRANSLOCASE PROTEIN TATC"/>
    <property type="match status" value="1"/>
</dbReference>
<comment type="subunit">
    <text evidence="5">The Tat system comprises two distinct complexes: a TatABC complex, containing multiple copies of TatA, TatB and TatC subunits, and a separate TatA complex, containing only TatA subunits. Substrates initially bind to the TatABC complex, which probably triggers association of the separate TatA complex to form the active translocon.</text>
</comment>
<dbReference type="GO" id="GO:0065002">
    <property type="term" value="P:intracellular protein transmembrane transport"/>
    <property type="evidence" value="ECO:0007669"/>
    <property type="project" value="TreeGrafter"/>
</dbReference>
<evidence type="ECO:0000313" key="7">
    <source>
        <dbReference type="Proteomes" id="UP000721442"/>
    </source>
</evidence>
<name>A0A940IC80_9PROT</name>
<comment type="similarity">
    <text evidence="5">Belongs to the TatC family.</text>
</comment>
<gene>
    <name evidence="5 6" type="primary">tatC</name>
    <name evidence="6" type="ORF">IAC77_01730</name>
</gene>
<keyword evidence="4 5" id="KW-0472">Membrane</keyword>
<sequence length="244" mass="27874">MRKTARMTMTQHFTELRRRILWTFAVFVLALVAGWYVAPWLQWVLTAPLFDVWPDGELLYTGLTDGLMIRFSLAVLFGLFVTIPFALWQVWAFVRPGLHKKEQRIIWPVLVASPILFLIGAAFAFYVLFPFVFGFFIELNESAPVPSVVLPEATNYLAFAVGMLKIFGVAFQLPLVLVLLNRIGVLSRSWAIKMRRYVIVLIAVIAAVLTPPDVVSQIVLGVPMWLLFEISILFMRKDNINENR</sequence>
<protein>
    <recommendedName>
        <fullName evidence="5">Sec-independent protein translocase protein TatC</fullName>
    </recommendedName>
</protein>
<keyword evidence="5" id="KW-1003">Cell membrane</keyword>
<evidence type="ECO:0000256" key="2">
    <source>
        <dbReference type="ARBA" id="ARBA00022692"/>
    </source>
</evidence>
<dbReference type="Pfam" id="PF00902">
    <property type="entry name" value="TatC"/>
    <property type="match status" value="1"/>
</dbReference>
<keyword evidence="2 5" id="KW-0812">Transmembrane</keyword>
<proteinExistence type="inferred from homology"/>
<dbReference type="NCBIfam" id="TIGR00945">
    <property type="entry name" value="tatC"/>
    <property type="match status" value="1"/>
</dbReference>
<feature type="transmembrane region" description="Helical" evidence="5">
    <location>
        <begin position="156"/>
        <end position="180"/>
    </location>
</feature>
<evidence type="ECO:0000256" key="4">
    <source>
        <dbReference type="ARBA" id="ARBA00023136"/>
    </source>
</evidence>
<keyword evidence="5" id="KW-0811">Translocation</keyword>
<dbReference type="GO" id="GO:0033281">
    <property type="term" value="C:TAT protein transport complex"/>
    <property type="evidence" value="ECO:0007669"/>
    <property type="project" value="UniProtKB-UniRule"/>
</dbReference>
<dbReference type="HAMAP" id="MF_00902">
    <property type="entry name" value="TatC"/>
    <property type="match status" value="1"/>
</dbReference>
<dbReference type="PANTHER" id="PTHR30371:SF0">
    <property type="entry name" value="SEC-INDEPENDENT PROTEIN TRANSLOCASE PROTEIN TATC, CHLOROPLASTIC-RELATED"/>
    <property type="match status" value="1"/>
</dbReference>
<reference evidence="6" key="1">
    <citation type="submission" date="2020-10" db="EMBL/GenBank/DDBJ databases">
        <authorList>
            <person name="Gilroy R."/>
        </authorList>
    </citation>
    <scope>NUCLEOTIDE SEQUENCE</scope>
    <source>
        <strain evidence="6">B1-16210</strain>
    </source>
</reference>
<dbReference type="AlphaFoldDB" id="A0A940IC80"/>
<reference evidence="6" key="2">
    <citation type="journal article" date="2021" name="PeerJ">
        <title>Extensive microbial diversity within the chicken gut microbiome revealed by metagenomics and culture.</title>
        <authorList>
            <person name="Gilroy R."/>
            <person name="Ravi A."/>
            <person name="Getino M."/>
            <person name="Pursley I."/>
            <person name="Horton D.L."/>
            <person name="Alikhan N.F."/>
            <person name="Baker D."/>
            <person name="Gharbi K."/>
            <person name="Hall N."/>
            <person name="Watson M."/>
            <person name="Adriaenssens E.M."/>
            <person name="Foster-Nyarko E."/>
            <person name="Jarju S."/>
            <person name="Secka A."/>
            <person name="Antonio M."/>
            <person name="Oren A."/>
            <person name="Chaudhuri R.R."/>
            <person name="La Ragione R."/>
            <person name="Hildebrand F."/>
            <person name="Pallen M.J."/>
        </authorList>
    </citation>
    <scope>NUCLEOTIDE SEQUENCE</scope>
    <source>
        <strain evidence="6">B1-16210</strain>
    </source>
</reference>
<feature type="transmembrane region" description="Helical" evidence="5">
    <location>
        <begin position="67"/>
        <end position="94"/>
    </location>
</feature>
<dbReference type="GO" id="GO:0009977">
    <property type="term" value="F:proton motive force dependent protein transmembrane transporter activity"/>
    <property type="evidence" value="ECO:0007669"/>
    <property type="project" value="TreeGrafter"/>
</dbReference>
<comment type="function">
    <text evidence="5">Part of the twin-arginine translocation (Tat) system that transports large folded proteins containing a characteristic twin-arginine motif in their signal peptide across membranes. Together with TatB, TatC is part of a receptor directly interacting with Tat signal peptides.</text>
</comment>
<evidence type="ECO:0000256" key="3">
    <source>
        <dbReference type="ARBA" id="ARBA00022989"/>
    </source>
</evidence>
<dbReference type="PRINTS" id="PR01840">
    <property type="entry name" value="TATCFAMILY"/>
</dbReference>
<comment type="subcellular location">
    <subcellularLocation>
        <location evidence="5">Cell membrane</location>
        <topology evidence="5">Multi-pass membrane protein</topology>
    </subcellularLocation>
    <subcellularLocation>
        <location evidence="1">Membrane</location>
        <topology evidence="1">Multi-pass membrane protein</topology>
    </subcellularLocation>
</comment>
<feature type="transmembrane region" description="Helical" evidence="5">
    <location>
        <begin position="20"/>
        <end position="38"/>
    </location>
</feature>
<evidence type="ECO:0000313" key="6">
    <source>
        <dbReference type="EMBL" id="MBO8407163.1"/>
    </source>
</evidence>